<dbReference type="Proteomes" id="UP000053236">
    <property type="component" value="Unassembled WGS sequence"/>
</dbReference>
<dbReference type="EMBL" id="KI684058">
    <property type="protein sequence ID" value="ETK96497.1"/>
    <property type="molecule type" value="Genomic_DNA"/>
</dbReference>
<proteinExistence type="predicted"/>
<dbReference type="AlphaFoldDB" id="W2HMK5"/>
<evidence type="ECO:0000313" key="1">
    <source>
        <dbReference type="EMBL" id="ETK96497.1"/>
    </source>
</evidence>
<name>W2HMK5_PHYNI</name>
<gene>
    <name evidence="1" type="ORF">L915_00799</name>
</gene>
<protein>
    <submittedName>
        <fullName evidence="1">Uncharacterized protein</fullName>
    </submittedName>
</protein>
<sequence>MGNIFDEVPTQVYYVSICSCADVSSIPSFSLGTPVKRANREEQIGYSLDSDNKK</sequence>
<organism evidence="1">
    <name type="scientific">Phytophthora nicotianae</name>
    <name type="common">Potato buckeye rot agent</name>
    <name type="synonym">Phytophthora parasitica</name>
    <dbReference type="NCBI Taxonomy" id="4792"/>
    <lineage>
        <taxon>Eukaryota</taxon>
        <taxon>Sar</taxon>
        <taxon>Stramenopiles</taxon>
        <taxon>Oomycota</taxon>
        <taxon>Peronosporomycetes</taxon>
        <taxon>Peronosporales</taxon>
        <taxon>Peronosporaceae</taxon>
        <taxon>Phytophthora</taxon>
    </lineage>
</organism>
<accession>W2HMK5</accession>
<reference evidence="1" key="1">
    <citation type="submission" date="2013-11" db="EMBL/GenBank/DDBJ databases">
        <title>The Genome Sequence of Phytophthora parasitica CJ02B3.</title>
        <authorList>
            <consortium name="The Broad Institute Genomics Platform"/>
            <person name="Russ C."/>
            <person name="Tyler B."/>
            <person name="Panabieres F."/>
            <person name="Shan W."/>
            <person name="Tripathy S."/>
            <person name="Grunwald N."/>
            <person name="Machado M."/>
            <person name="Johnson C.S."/>
            <person name="Arredondo F."/>
            <person name="Hong C."/>
            <person name="Coffey M."/>
            <person name="Young S.K."/>
            <person name="Zeng Q."/>
            <person name="Gargeya S."/>
            <person name="Fitzgerald M."/>
            <person name="Abouelleil A."/>
            <person name="Alvarado L."/>
            <person name="Chapman S.B."/>
            <person name="Gainer-Dewar J."/>
            <person name="Goldberg J."/>
            <person name="Griggs A."/>
            <person name="Gujja S."/>
            <person name="Hansen M."/>
            <person name="Howarth C."/>
            <person name="Imamovic A."/>
            <person name="Ireland A."/>
            <person name="Larimer J."/>
            <person name="McCowan C."/>
            <person name="Murphy C."/>
            <person name="Pearson M."/>
            <person name="Poon T.W."/>
            <person name="Priest M."/>
            <person name="Roberts A."/>
            <person name="Saif S."/>
            <person name="Shea T."/>
            <person name="Sykes S."/>
            <person name="Wortman J."/>
            <person name="Nusbaum C."/>
            <person name="Birren B."/>
        </authorList>
    </citation>
    <scope>NUCLEOTIDE SEQUENCE [LARGE SCALE GENOMIC DNA]</scope>
    <source>
        <strain evidence="1">CJ02B3</strain>
    </source>
</reference>